<sequence>MKLALFVSGTGSNARTIIDRFQAHPEDGVEVVLLVSNKSTAGALTMAAERNIPTLVLNRQEFRESEVLLTDLARFQVDFIALAGFLWLVPAYLVEAFPDKILNIHPALLPDYGGKGMYGANVHRAVKAAGETESGITIHYVNERYDEGNTVFQAAVRLDAEDSPEKIAERVLRLEHANYWRVIRRLALAAHQEEGGQD</sequence>
<evidence type="ECO:0000313" key="9">
    <source>
        <dbReference type="Proteomes" id="UP000199021"/>
    </source>
</evidence>
<dbReference type="InterPro" id="IPR002376">
    <property type="entry name" value="Formyl_transf_N"/>
</dbReference>
<evidence type="ECO:0000256" key="1">
    <source>
        <dbReference type="ARBA" id="ARBA00005054"/>
    </source>
</evidence>
<gene>
    <name evidence="6" type="primary">purN</name>
    <name evidence="8" type="ORF">SAMN05444359_10890</name>
</gene>
<feature type="domain" description="Formyl transferase N-terminal" evidence="7">
    <location>
        <begin position="1"/>
        <end position="183"/>
    </location>
</feature>
<reference evidence="9" key="1">
    <citation type="submission" date="2016-10" db="EMBL/GenBank/DDBJ databases">
        <authorList>
            <person name="Varghese N."/>
            <person name="Submissions S."/>
        </authorList>
    </citation>
    <scope>NUCLEOTIDE SEQUENCE [LARGE SCALE GENOMIC DNA]</scope>
    <source>
        <strain evidence="9">DSM 24740</strain>
    </source>
</reference>
<dbReference type="CDD" id="cd08645">
    <property type="entry name" value="FMT_core_GART"/>
    <property type="match status" value="1"/>
</dbReference>
<comment type="catalytic activity">
    <reaction evidence="5 6">
        <text>N(1)-(5-phospho-beta-D-ribosyl)glycinamide + (6R)-10-formyltetrahydrofolate = N(2)-formyl-N(1)-(5-phospho-beta-D-ribosyl)glycinamide + (6S)-5,6,7,8-tetrahydrofolate + H(+)</text>
        <dbReference type="Rhea" id="RHEA:15053"/>
        <dbReference type="ChEBI" id="CHEBI:15378"/>
        <dbReference type="ChEBI" id="CHEBI:57453"/>
        <dbReference type="ChEBI" id="CHEBI:143788"/>
        <dbReference type="ChEBI" id="CHEBI:147286"/>
        <dbReference type="ChEBI" id="CHEBI:195366"/>
        <dbReference type="EC" id="2.1.2.2"/>
    </reaction>
</comment>
<dbReference type="Proteomes" id="UP000199021">
    <property type="component" value="Unassembled WGS sequence"/>
</dbReference>
<feature type="active site" description="Proton donor" evidence="6">
    <location>
        <position position="105"/>
    </location>
</feature>
<dbReference type="OrthoDB" id="9806170at2"/>
<dbReference type="InterPro" id="IPR036477">
    <property type="entry name" value="Formyl_transf_N_sf"/>
</dbReference>
<dbReference type="GO" id="GO:0006189">
    <property type="term" value="P:'de novo' IMP biosynthetic process"/>
    <property type="evidence" value="ECO:0007669"/>
    <property type="project" value="UniProtKB-UniRule"/>
</dbReference>
<organism evidence="8 9">
    <name type="scientific">Neolewinella agarilytica</name>
    <dbReference type="NCBI Taxonomy" id="478744"/>
    <lineage>
        <taxon>Bacteria</taxon>
        <taxon>Pseudomonadati</taxon>
        <taxon>Bacteroidota</taxon>
        <taxon>Saprospiria</taxon>
        <taxon>Saprospirales</taxon>
        <taxon>Lewinellaceae</taxon>
        <taxon>Neolewinella</taxon>
    </lineage>
</organism>
<dbReference type="InParanoid" id="A0A1H9F574"/>
<evidence type="ECO:0000256" key="5">
    <source>
        <dbReference type="ARBA" id="ARBA00047664"/>
    </source>
</evidence>
<keyword evidence="2 6" id="KW-0808">Transferase</keyword>
<accession>A0A1H9F574</accession>
<dbReference type="EC" id="2.1.2.2" evidence="6"/>
<name>A0A1H9F574_9BACT</name>
<feature type="binding site" evidence="6">
    <location>
        <position position="103"/>
    </location>
    <ligand>
        <name>(6R)-10-formyltetrahydrofolate</name>
        <dbReference type="ChEBI" id="CHEBI:195366"/>
    </ligand>
</feature>
<dbReference type="HAMAP" id="MF_01930">
    <property type="entry name" value="PurN"/>
    <property type="match status" value="1"/>
</dbReference>
<evidence type="ECO:0000256" key="4">
    <source>
        <dbReference type="ARBA" id="ARBA00038440"/>
    </source>
</evidence>
<keyword evidence="3 6" id="KW-0658">Purine biosynthesis</keyword>
<dbReference type="InterPro" id="IPR004607">
    <property type="entry name" value="GART"/>
</dbReference>
<comment type="caution">
    <text evidence="6">Lacks conserved residue(s) required for the propagation of feature annotation.</text>
</comment>
<protein>
    <recommendedName>
        <fullName evidence="6">Phosphoribosylglycinamide formyltransferase</fullName>
        <ecNumber evidence="6">2.1.2.2</ecNumber>
    </recommendedName>
    <alternativeName>
        <fullName evidence="6">5'-phosphoribosylglycinamide transformylase</fullName>
    </alternativeName>
    <alternativeName>
        <fullName evidence="6">GAR transformylase</fullName>
        <shortName evidence="6">GART</shortName>
    </alternativeName>
</protein>
<dbReference type="InterPro" id="IPR001555">
    <property type="entry name" value="GART_AS"/>
</dbReference>
<dbReference type="Pfam" id="PF00551">
    <property type="entry name" value="Formyl_trans_N"/>
    <property type="match status" value="1"/>
</dbReference>
<dbReference type="EMBL" id="FOFB01000008">
    <property type="protein sequence ID" value="SEQ33071.1"/>
    <property type="molecule type" value="Genomic_DNA"/>
</dbReference>
<dbReference type="GO" id="GO:0004644">
    <property type="term" value="F:phosphoribosylglycinamide formyltransferase activity"/>
    <property type="evidence" value="ECO:0007669"/>
    <property type="project" value="UniProtKB-UniRule"/>
</dbReference>
<proteinExistence type="inferred from homology"/>
<evidence type="ECO:0000259" key="7">
    <source>
        <dbReference type="Pfam" id="PF00551"/>
    </source>
</evidence>
<evidence type="ECO:0000256" key="2">
    <source>
        <dbReference type="ARBA" id="ARBA00022679"/>
    </source>
</evidence>
<dbReference type="Gene3D" id="3.40.50.170">
    <property type="entry name" value="Formyl transferase, N-terminal domain"/>
    <property type="match status" value="1"/>
</dbReference>
<feature type="site" description="Raises pKa of active site His" evidence="6">
    <location>
        <position position="146"/>
    </location>
</feature>
<dbReference type="STRING" id="478744.SAMN05444359_10890"/>
<dbReference type="SUPFAM" id="SSF53328">
    <property type="entry name" value="Formyltransferase"/>
    <property type="match status" value="1"/>
</dbReference>
<dbReference type="GO" id="GO:0005829">
    <property type="term" value="C:cytosol"/>
    <property type="evidence" value="ECO:0007669"/>
    <property type="project" value="TreeGrafter"/>
</dbReference>
<dbReference type="PANTHER" id="PTHR43369">
    <property type="entry name" value="PHOSPHORIBOSYLGLYCINAMIDE FORMYLTRANSFERASE"/>
    <property type="match status" value="1"/>
</dbReference>
<feature type="binding site" evidence="6">
    <location>
        <begin position="11"/>
        <end position="13"/>
    </location>
    <ligand>
        <name>N(1)-(5-phospho-beta-D-ribosyl)glycinamide</name>
        <dbReference type="ChEBI" id="CHEBI:143788"/>
    </ligand>
</feature>
<comment type="similarity">
    <text evidence="4 6">Belongs to the GART family.</text>
</comment>
<evidence type="ECO:0000256" key="6">
    <source>
        <dbReference type="HAMAP-Rule" id="MF_01930"/>
    </source>
</evidence>
<evidence type="ECO:0000313" key="8">
    <source>
        <dbReference type="EMBL" id="SEQ33071.1"/>
    </source>
</evidence>
<comment type="pathway">
    <text evidence="1 6">Purine metabolism; IMP biosynthesis via de novo pathway; N(2)-formyl-N(1)-(5-phospho-D-ribosyl)glycinamide from N(1)-(5-phospho-D-ribosyl)glycinamide (10-formyl THF route): step 1/1.</text>
</comment>
<dbReference type="PROSITE" id="PS00373">
    <property type="entry name" value="GART"/>
    <property type="match status" value="1"/>
</dbReference>
<dbReference type="NCBIfam" id="TIGR00639">
    <property type="entry name" value="PurN"/>
    <property type="match status" value="1"/>
</dbReference>
<dbReference type="UniPathway" id="UPA00074">
    <property type="reaction ID" value="UER00126"/>
</dbReference>
<dbReference type="AlphaFoldDB" id="A0A1H9F574"/>
<dbReference type="FunCoup" id="A0A1H9F574">
    <property type="interactions" value="472"/>
</dbReference>
<keyword evidence="9" id="KW-1185">Reference proteome</keyword>
<comment type="function">
    <text evidence="6">Catalyzes the transfer of a formyl group from 10-formyltetrahydrofolate to 5-phospho-ribosyl-glycinamide (GAR), producing 5-phospho-ribosyl-N-formylglycinamide (FGAR) and tetrahydrofolate.</text>
</comment>
<dbReference type="RefSeq" id="WP_090167493.1">
    <property type="nucleotide sequence ID" value="NZ_FOFB01000008.1"/>
</dbReference>
<evidence type="ECO:0000256" key="3">
    <source>
        <dbReference type="ARBA" id="ARBA00022755"/>
    </source>
</evidence>
<feature type="binding site" evidence="6">
    <location>
        <position position="63"/>
    </location>
    <ligand>
        <name>(6R)-10-formyltetrahydrofolate</name>
        <dbReference type="ChEBI" id="CHEBI:195366"/>
    </ligand>
</feature>
<dbReference type="PANTHER" id="PTHR43369:SF2">
    <property type="entry name" value="PHOSPHORIBOSYLGLYCINAMIDE FORMYLTRANSFERASE"/>
    <property type="match status" value="1"/>
</dbReference>